<dbReference type="AlphaFoldDB" id="A0A4Y2MHR9"/>
<name>A0A4Y2MHR9_ARAVE</name>
<proteinExistence type="predicted"/>
<evidence type="ECO:0000313" key="2">
    <source>
        <dbReference type="Proteomes" id="UP000499080"/>
    </source>
</evidence>
<keyword evidence="2" id="KW-1185">Reference proteome</keyword>
<protein>
    <submittedName>
        <fullName evidence="1">Uncharacterized protein</fullName>
    </submittedName>
</protein>
<comment type="caution">
    <text evidence="1">The sequence shown here is derived from an EMBL/GenBank/DDBJ whole genome shotgun (WGS) entry which is preliminary data.</text>
</comment>
<organism evidence="1 2">
    <name type="scientific">Araneus ventricosus</name>
    <name type="common">Orbweaver spider</name>
    <name type="synonym">Epeira ventricosa</name>
    <dbReference type="NCBI Taxonomy" id="182803"/>
    <lineage>
        <taxon>Eukaryota</taxon>
        <taxon>Metazoa</taxon>
        <taxon>Ecdysozoa</taxon>
        <taxon>Arthropoda</taxon>
        <taxon>Chelicerata</taxon>
        <taxon>Arachnida</taxon>
        <taxon>Araneae</taxon>
        <taxon>Araneomorphae</taxon>
        <taxon>Entelegynae</taxon>
        <taxon>Araneoidea</taxon>
        <taxon>Araneidae</taxon>
        <taxon>Araneus</taxon>
    </lineage>
</organism>
<evidence type="ECO:0000313" key="1">
    <source>
        <dbReference type="EMBL" id="GBN26004.1"/>
    </source>
</evidence>
<dbReference type="EMBL" id="BGPR01007325">
    <property type="protein sequence ID" value="GBN26004.1"/>
    <property type="molecule type" value="Genomic_DNA"/>
</dbReference>
<sequence length="103" mass="11806">MKACQPQTRANSFLWVRFLAEDCLESSCESFMILITVLETFQLPLFHMCNTELWLSSSRKSYYCVPEKAAIVQLFKACTFTCFGQWVEKFHGFCPTSIPASKG</sequence>
<dbReference type="Proteomes" id="UP000499080">
    <property type="component" value="Unassembled WGS sequence"/>
</dbReference>
<gene>
    <name evidence="1" type="ORF">AVEN_1497_1</name>
</gene>
<reference evidence="1 2" key="1">
    <citation type="journal article" date="2019" name="Sci. Rep.">
        <title>Orb-weaving spider Araneus ventricosus genome elucidates the spidroin gene catalogue.</title>
        <authorList>
            <person name="Kono N."/>
            <person name="Nakamura H."/>
            <person name="Ohtoshi R."/>
            <person name="Moran D.A.P."/>
            <person name="Shinohara A."/>
            <person name="Yoshida Y."/>
            <person name="Fujiwara M."/>
            <person name="Mori M."/>
            <person name="Tomita M."/>
            <person name="Arakawa K."/>
        </authorList>
    </citation>
    <scope>NUCLEOTIDE SEQUENCE [LARGE SCALE GENOMIC DNA]</scope>
</reference>
<accession>A0A4Y2MHR9</accession>